<dbReference type="OrthoDB" id="9795306at2"/>
<evidence type="ECO:0000259" key="1">
    <source>
        <dbReference type="PROSITE" id="PS51819"/>
    </source>
</evidence>
<dbReference type="InterPro" id="IPR029068">
    <property type="entry name" value="Glyas_Bleomycin-R_OHBP_Dase"/>
</dbReference>
<dbReference type="SUPFAM" id="SSF54593">
    <property type="entry name" value="Glyoxalase/Bleomycin resistance protein/Dihydroxybiphenyl dioxygenase"/>
    <property type="match status" value="1"/>
</dbReference>
<sequence>MTVKTKKVAPIPRGFRSLTPHLATPDVSAAITIYGAAFGASVASVEKAPDTDVILFAQVKIGNSLLTIGQGEAFGAGTLSLHHYVEDLDATWAAALTAGFTELSTLEETYWGDRMGLMIDPLGVRWSIAQRVQRLSAEERDERARAALGYPMPEMAAVIEAVTEDATAPTPELAH</sequence>
<dbReference type="InterPro" id="IPR037523">
    <property type="entry name" value="VOC_core"/>
</dbReference>
<dbReference type="PANTHER" id="PTHR34109">
    <property type="entry name" value="BNAUNNG04460D PROTEIN-RELATED"/>
    <property type="match status" value="1"/>
</dbReference>
<keyword evidence="3" id="KW-1185">Reference proteome</keyword>
<dbReference type="PROSITE" id="PS51819">
    <property type="entry name" value="VOC"/>
    <property type="match status" value="1"/>
</dbReference>
<dbReference type="Pfam" id="PF00903">
    <property type="entry name" value="Glyoxalase"/>
    <property type="match status" value="1"/>
</dbReference>
<reference evidence="2 3" key="1">
    <citation type="submission" date="2017-03" db="EMBL/GenBank/DDBJ databases">
        <authorList>
            <person name="Afonso C.L."/>
            <person name="Miller P.J."/>
            <person name="Scott M.A."/>
            <person name="Spackman E."/>
            <person name="Goraichik I."/>
            <person name="Dimitrov K.M."/>
            <person name="Suarez D.L."/>
            <person name="Swayne D.E."/>
        </authorList>
    </citation>
    <scope>NUCLEOTIDE SEQUENCE [LARGE SCALE GENOMIC DNA]</scope>
    <source>
        <strain evidence="2 3">CECT 7745</strain>
    </source>
</reference>
<dbReference type="InterPro" id="IPR004360">
    <property type="entry name" value="Glyas_Fos-R_dOase_dom"/>
</dbReference>
<dbReference type="PANTHER" id="PTHR34109:SF1">
    <property type="entry name" value="VOC DOMAIN-CONTAINING PROTEIN"/>
    <property type="match status" value="1"/>
</dbReference>
<dbReference type="Gene3D" id="3.30.720.120">
    <property type="match status" value="1"/>
</dbReference>
<evidence type="ECO:0000313" key="2">
    <source>
        <dbReference type="EMBL" id="SMC13835.1"/>
    </source>
</evidence>
<name>A0A1X7BWE8_9RHOB</name>
<gene>
    <name evidence="2" type="ORF">ROA7745_03695</name>
</gene>
<dbReference type="AlphaFoldDB" id="A0A1X7BWE8"/>
<accession>A0A1X7BWE8</accession>
<protein>
    <submittedName>
        <fullName evidence="2">Glyoxalase-like domain protein</fullName>
    </submittedName>
</protein>
<evidence type="ECO:0000313" key="3">
    <source>
        <dbReference type="Proteomes" id="UP000193224"/>
    </source>
</evidence>
<dbReference type="RefSeq" id="WP_085801761.1">
    <property type="nucleotide sequence ID" value="NZ_FWXB01000017.1"/>
</dbReference>
<organism evidence="2 3">
    <name type="scientific">Roseovarius aestuarii</name>
    <dbReference type="NCBI Taxonomy" id="475083"/>
    <lineage>
        <taxon>Bacteria</taxon>
        <taxon>Pseudomonadati</taxon>
        <taxon>Pseudomonadota</taxon>
        <taxon>Alphaproteobacteria</taxon>
        <taxon>Rhodobacterales</taxon>
        <taxon>Roseobacteraceae</taxon>
        <taxon>Roseovarius</taxon>
    </lineage>
</organism>
<dbReference type="EMBL" id="FWXB01000017">
    <property type="protein sequence ID" value="SMC13835.1"/>
    <property type="molecule type" value="Genomic_DNA"/>
</dbReference>
<dbReference type="Gene3D" id="3.30.720.110">
    <property type="match status" value="1"/>
</dbReference>
<dbReference type="Proteomes" id="UP000193224">
    <property type="component" value="Unassembled WGS sequence"/>
</dbReference>
<feature type="domain" description="VOC" evidence="1">
    <location>
        <begin position="14"/>
        <end position="131"/>
    </location>
</feature>
<proteinExistence type="predicted"/>